<gene>
    <name evidence="3" type="ORF">GKZ28_13060</name>
</gene>
<keyword evidence="2" id="KW-0732">Signal</keyword>
<dbReference type="Proteomes" id="UP000656077">
    <property type="component" value="Unassembled WGS sequence"/>
</dbReference>
<keyword evidence="1" id="KW-0677">Repeat</keyword>
<feature type="signal peptide" evidence="2">
    <location>
        <begin position="1"/>
        <end position="29"/>
    </location>
</feature>
<dbReference type="Pfam" id="PF19085">
    <property type="entry name" value="Choline_bind_2"/>
    <property type="match status" value="1"/>
</dbReference>
<accession>A0A964RMZ8</accession>
<dbReference type="InterPro" id="IPR018337">
    <property type="entry name" value="Cell_wall/Cho-bd_repeat"/>
</dbReference>
<dbReference type="Gene3D" id="2.10.270.10">
    <property type="entry name" value="Cholin Binding"/>
    <property type="match status" value="1"/>
</dbReference>
<evidence type="ECO:0000256" key="1">
    <source>
        <dbReference type="ARBA" id="ARBA00022737"/>
    </source>
</evidence>
<name>A0A964RMZ8_9CLOT</name>
<protein>
    <recommendedName>
        <fullName evidence="5">Cell wall-binding protein</fullName>
    </recommendedName>
</protein>
<dbReference type="AlphaFoldDB" id="A0A964RMZ8"/>
<feature type="chain" id="PRO_5037880402" description="Cell wall-binding protein" evidence="2">
    <location>
        <begin position="30"/>
        <end position="196"/>
    </location>
</feature>
<sequence length="196" mass="22047">MRRKVLKKILCMSLLSVSLLGITSVGASASWRQSSGKWYYYYNDGTMAINTTTPDGFKVGADGVWIQNNIPITAPSTWTRLTNDGYVLKNGSVLAYKPKDLQGYSYEQALMDMGSAIINNKKNSNVNNTYQKYNGHPAMRYEYMDTSNDGKAQKNCFIVVATNTKLYGFMLLGDNDYNFDLDKIDLEYVLNTTLNV</sequence>
<comment type="caution">
    <text evidence="3">The sequence shown here is derived from an EMBL/GenBank/DDBJ whole genome shotgun (WGS) entry which is preliminary data.</text>
</comment>
<organism evidence="3 4">
    <name type="scientific">Clostridium chromiireducens</name>
    <dbReference type="NCBI Taxonomy" id="225345"/>
    <lineage>
        <taxon>Bacteria</taxon>
        <taxon>Bacillati</taxon>
        <taxon>Bacillota</taxon>
        <taxon>Clostridia</taxon>
        <taxon>Eubacteriales</taxon>
        <taxon>Clostridiaceae</taxon>
        <taxon>Clostridium</taxon>
    </lineage>
</organism>
<dbReference type="RefSeq" id="WP_160359506.1">
    <property type="nucleotide sequence ID" value="NZ_WSRQ01000019.1"/>
</dbReference>
<dbReference type="EMBL" id="WSRQ01000019">
    <property type="protein sequence ID" value="MVX64622.1"/>
    <property type="molecule type" value="Genomic_DNA"/>
</dbReference>
<evidence type="ECO:0000256" key="2">
    <source>
        <dbReference type="SAM" id="SignalP"/>
    </source>
</evidence>
<proteinExistence type="predicted"/>
<evidence type="ECO:0000313" key="4">
    <source>
        <dbReference type="Proteomes" id="UP000656077"/>
    </source>
</evidence>
<evidence type="ECO:0000313" key="3">
    <source>
        <dbReference type="EMBL" id="MVX64622.1"/>
    </source>
</evidence>
<dbReference type="SUPFAM" id="SSF69360">
    <property type="entry name" value="Cell wall binding repeat"/>
    <property type="match status" value="1"/>
</dbReference>
<reference evidence="3" key="1">
    <citation type="submission" date="2019-12" db="EMBL/GenBank/DDBJ databases">
        <title>Microbes associate with the intestines of laboratory mice.</title>
        <authorList>
            <person name="Navarre W."/>
            <person name="Wong E."/>
        </authorList>
    </citation>
    <scope>NUCLEOTIDE SEQUENCE</scope>
    <source>
        <strain evidence="3">NM79_F5</strain>
    </source>
</reference>
<evidence type="ECO:0008006" key="5">
    <source>
        <dbReference type="Google" id="ProtNLM"/>
    </source>
</evidence>